<evidence type="ECO:0000313" key="17">
    <source>
        <dbReference type="EMBL" id="KAK8865702.1"/>
    </source>
</evidence>
<sequence length="276" mass="29180">MSSSSSPSNTGVTGVSNSTTILSPLPPSPSSSTSSLTSEEETFDHLAPVPSPVVVSLTTRSNGRSDAGADAIPTPTLGLRDLVRMHKMERKNSSAATGAITTSTTPAPAATPSTTNQVQITVAATAGAGDDEAPPYADSNNRGEVFARQVVIRGWKVVGGKSWTDMGKIGAYVVYDIDIGLQNGGNINILRRYTDFVKLRSALKSRYPQLEAAIPPLPGRAHISKFSEKFLKDRQPRLQRFLKGVILHPVMGKGGEGSVVGQWVIGPTSEVRKSLV</sequence>
<dbReference type="KEGG" id="kne:92178106"/>
<dbReference type="GO" id="GO:0034727">
    <property type="term" value="P:piecemeal microautophagy of the nucleus"/>
    <property type="evidence" value="ECO:0007669"/>
    <property type="project" value="TreeGrafter"/>
</dbReference>
<evidence type="ECO:0000313" key="18">
    <source>
        <dbReference type="Proteomes" id="UP001388673"/>
    </source>
</evidence>
<protein>
    <recommendedName>
        <fullName evidence="13">Endosomal/vacuolar adapter protein YPT35</fullName>
    </recommendedName>
    <alternativeName>
        <fullName evidence="14">PX domain-containing protein YPT35</fullName>
    </alternativeName>
</protein>
<dbReference type="PROSITE" id="PS50195">
    <property type="entry name" value="PX"/>
    <property type="match status" value="1"/>
</dbReference>
<dbReference type="Proteomes" id="UP001388673">
    <property type="component" value="Unassembled WGS sequence"/>
</dbReference>
<organism evidence="17 18">
    <name type="scientific">Kwoniella newhampshirensis</name>
    <dbReference type="NCBI Taxonomy" id="1651941"/>
    <lineage>
        <taxon>Eukaryota</taxon>
        <taxon>Fungi</taxon>
        <taxon>Dikarya</taxon>
        <taxon>Basidiomycota</taxon>
        <taxon>Agaricomycotina</taxon>
        <taxon>Tremellomycetes</taxon>
        <taxon>Tremellales</taxon>
        <taxon>Cryptococcaceae</taxon>
        <taxon>Kwoniella</taxon>
    </lineage>
</organism>
<dbReference type="PANTHER" id="PTHR45949">
    <property type="entry name" value="SORTING NEXIN-4"/>
    <property type="match status" value="1"/>
</dbReference>
<proteinExistence type="inferred from homology"/>
<dbReference type="GO" id="GO:0000407">
    <property type="term" value="C:phagophore assembly site"/>
    <property type="evidence" value="ECO:0007669"/>
    <property type="project" value="TreeGrafter"/>
</dbReference>
<dbReference type="EMBL" id="JBCAWK010000002">
    <property type="protein sequence ID" value="KAK8865702.1"/>
    <property type="molecule type" value="Genomic_DNA"/>
</dbReference>
<feature type="domain" description="PX" evidence="16">
    <location>
        <begin position="153"/>
        <end position="276"/>
    </location>
</feature>
<dbReference type="GeneID" id="92178106"/>
<keyword evidence="6" id="KW-0813">Transport</keyword>
<evidence type="ECO:0000256" key="15">
    <source>
        <dbReference type="SAM" id="MobiDB-lite"/>
    </source>
</evidence>
<keyword evidence="11" id="KW-0472">Membrane</keyword>
<dbReference type="AlphaFoldDB" id="A0AAW0Z4L3"/>
<evidence type="ECO:0000256" key="5">
    <source>
        <dbReference type="ARBA" id="ARBA00010883"/>
    </source>
</evidence>
<dbReference type="GO" id="GO:0000422">
    <property type="term" value="P:autophagy of mitochondrion"/>
    <property type="evidence" value="ECO:0007669"/>
    <property type="project" value="TreeGrafter"/>
</dbReference>
<feature type="region of interest" description="Disordered" evidence="15">
    <location>
        <begin position="90"/>
        <end position="114"/>
    </location>
</feature>
<dbReference type="SMART" id="SM00312">
    <property type="entry name" value="PX"/>
    <property type="match status" value="1"/>
</dbReference>
<dbReference type="PANTHER" id="PTHR45949:SF2">
    <property type="entry name" value="SORTING NEXIN-4"/>
    <property type="match status" value="1"/>
</dbReference>
<dbReference type="Pfam" id="PF00787">
    <property type="entry name" value="PX"/>
    <property type="match status" value="1"/>
</dbReference>
<evidence type="ECO:0000256" key="8">
    <source>
        <dbReference type="ARBA" id="ARBA00022554"/>
    </source>
</evidence>
<keyword evidence="8" id="KW-0926">Vacuole</keyword>
<dbReference type="Gene3D" id="3.30.1520.10">
    <property type="entry name" value="Phox-like domain"/>
    <property type="match status" value="1"/>
</dbReference>
<comment type="similarity">
    <text evidence="4">Belongs to the YPT35 family.</text>
</comment>
<dbReference type="GO" id="GO:0061709">
    <property type="term" value="P:reticulophagy"/>
    <property type="evidence" value="ECO:0007669"/>
    <property type="project" value="TreeGrafter"/>
</dbReference>
<evidence type="ECO:0000256" key="10">
    <source>
        <dbReference type="ARBA" id="ARBA00023121"/>
    </source>
</evidence>
<comment type="subcellular location">
    <subcellularLocation>
        <location evidence="3">Cytoplasm</location>
    </subcellularLocation>
    <subcellularLocation>
        <location evidence="2">Endosome</location>
    </subcellularLocation>
    <subcellularLocation>
        <location evidence="1">Vacuole membrane</location>
        <topology evidence="1">Peripheral membrane protein</topology>
    </subcellularLocation>
</comment>
<keyword evidence="10" id="KW-0446">Lipid-binding</keyword>
<comment type="function">
    <text evidence="12">Recruits the lipid transfer protein VPS13 to endosomal and vacuolar membranes.</text>
</comment>
<dbReference type="InterPro" id="IPR037917">
    <property type="entry name" value="Ypt35_PX"/>
</dbReference>
<dbReference type="GO" id="GO:0015031">
    <property type="term" value="P:protein transport"/>
    <property type="evidence" value="ECO:0007669"/>
    <property type="project" value="TreeGrafter"/>
</dbReference>
<evidence type="ECO:0000256" key="12">
    <source>
        <dbReference type="ARBA" id="ARBA00033728"/>
    </source>
</evidence>
<evidence type="ECO:0000256" key="11">
    <source>
        <dbReference type="ARBA" id="ARBA00023136"/>
    </source>
</evidence>
<reference evidence="17 18" key="1">
    <citation type="journal article" date="2024" name="bioRxiv">
        <title>Comparative genomics of Cryptococcus and Kwoniella reveals pathogenesis evolution and contrasting karyotype dynamics via intercentromeric recombination or chromosome fusion.</title>
        <authorList>
            <person name="Coelho M.A."/>
            <person name="David-Palma M."/>
            <person name="Shea T."/>
            <person name="Bowers K."/>
            <person name="McGinley-Smith S."/>
            <person name="Mohammad A.W."/>
            <person name="Gnirke A."/>
            <person name="Yurkov A.M."/>
            <person name="Nowrousian M."/>
            <person name="Sun S."/>
            <person name="Cuomo C.A."/>
            <person name="Heitman J."/>
        </authorList>
    </citation>
    <scope>NUCLEOTIDE SEQUENCE [LARGE SCALE GENOMIC DNA]</scope>
    <source>
        <strain evidence="17 18">CBS 13917</strain>
    </source>
</reference>
<dbReference type="RefSeq" id="XP_066805181.1">
    <property type="nucleotide sequence ID" value="XM_066943980.1"/>
</dbReference>
<keyword evidence="9" id="KW-0967">Endosome</keyword>
<dbReference type="GO" id="GO:0005769">
    <property type="term" value="C:early endosome"/>
    <property type="evidence" value="ECO:0007669"/>
    <property type="project" value="TreeGrafter"/>
</dbReference>
<evidence type="ECO:0000256" key="4">
    <source>
        <dbReference type="ARBA" id="ARBA00007426"/>
    </source>
</evidence>
<evidence type="ECO:0000256" key="2">
    <source>
        <dbReference type="ARBA" id="ARBA00004177"/>
    </source>
</evidence>
<name>A0AAW0Z4L3_9TREE</name>
<dbReference type="GO" id="GO:0005774">
    <property type="term" value="C:vacuolar membrane"/>
    <property type="evidence" value="ECO:0007669"/>
    <property type="project" value="UniProtKB-SubCell"/>
</dbReference>
<evidence type="ECO:0000256" key="13">
    <source>
        <dbReference type="ARBA" id="ARBA00033774"/>
    </source>
</evidence>
<dbReference type="GO" id="GO:0032456">
    <property type="term" value="P:endocytic recycling"/>
    <property type="evidence" value="ECO:0007669"/>
    <property type="project" value="TreeGrafter"/>
</dbReference>
<dbReference type="GO" id="GO:0032266">
    <property type="term" value="F:phosphatidylinositol-3-phosphate binding"/>
    <property type="evidence" value="ECO:0007669"/>
    <property type="project" value="InterPro"/>
</dbReference>
<feature type="region of interest" description="Disordered" evidence="15">
    <location>
        <begin position="1"/>
        <end position="49"/>
    </location>
</feature>
<comment type="similarity">
    <text evidence="5">Belongs to the sorting nexin family.</text>
</comment>
<dbReference type="SUPFAM" id="SSF64268">
    <property type="entry name" value="PX domain"/>
    <property type="match status" value="1"/>
</dbReference>
<keyword evidence="7" id="KW-0963">Cytoplasm</keyword>
<gene>
    <name evidence="17" type="ORF">IAR55_000847</name>
</gene>
<evidence type="ECO:0000256" key="6">
    <source>
        <dbReference type="ARBA" id="ARBA00022448"/>
    </source>
</evidence>
<evidence type="ECO:0000256" key="3">
    <source>
        <dbReference type="ARBA" id="ARBA00004496"/>
    </source>
</evidence>
<feature type="compositionally biased region" description="Low complexity" evidence="15">
    <location>
        <begin position="93"/>
        <end position="114"/>
    </location>
</feature>
<accession>A0AAW0Z4L3</accession>
<evidence type="ECO:0000256" key="7">
    <source>
        <dbReference type="ARBA" id="ARBA00022490"/>
    </source>
</evidence>
<dbReference type="InterPro" id="IPR001683">
    <property type="entry name" value="PX_dom"/>
</dbReference>
<dbReference type="GO" id="GO:0010008">
    <property type="term" value="C:endosome membrane"/>
    <property type="evidence" value="ECO:0007669"/>
    <property type="project" value="UniProtKB-SubCell"/>
</dbReference>
<dbReference type="InterPro" id="IPR036871">
    <property type="entry name" value="PX_dom_sf"/>
</dbReference>
<evidence type="ECO:0000256" key="1">
    <source>
        <dbReference type="ARBA" id="ARBA00004148"/>
    </source>
</evidence>
<evidence type="ECO:0000259" key="16">
    <source>
        <dbReference type="PROSITE" id="PS50195"/>
    </source>
</evidence>
<dbReference type="CDD" id="cd07280">
    <property type="entry name" value="PX_YPT35"/>
    <property type="match status" value="1"/>
</dbReference>
<keyword evidence="18" id="KW-1185">Reference proteome</keyword>
<comment type="caution">
    <text evidence="17">The sequence shown here is derived from an EMBL/GenBank/DDBJ whole genome shotgun (WGS) entry which is preliminary data.</text>
</comment>
<evidence type="ECO:0000256" key="9">
    <source>
        <dbReference type="ARBA" id="ARBA00022753"/>
    </source>
</evidence>
<evidence type="ECO:0000256" key="14">
    <source>
        <dbReference type="ARBA" id="ARBA00033785"/>
    </source>
</evidence>